<dbReference type="Pfam" id="PF01494">
    <property type="entry name" value="FAD_binding_3"/>
    <property type="match status" value="1"/>
</dbReference>
<reference evidence="3 4" key="1">
    <citation type="submission" date="2017-09" db="EMBL/GenBank/DDBJ databases">
        <authorList>
            <person name="Ehlers B."/>
            <person name="Leendertz F.H."/>
        </authorList>
    </citation>
    <scope>NUCLEOTIDE SEQUENCE [LARGE SCALE GENOMIC DNA]</scope>
    <source>
        <strain evidence="3 4">DSM 45537</strain>
    </source>
</reference>
<feature type="domain" description="FAD-binding" evidence="2">
    <location>
        <begin position="7"/>
        <end position="349"/>
    </location>
</feature>
<dbReference type="GO" id="GO:0016491">
    <property type="term" value="F:oxidoreductase activity"/>
    <property type="evidence" value="ECO:0007669"/>
    <property type="project" value="UniProtKB-KW"/>
</dbReference>
<accession>A0A285LT62</accession>
<dbReference type="Proteomes" id="UP000219565">
    <property type="component" value="Unassembled WGS sequence"/>
</dbReference>
<dbReference type="PANTHER" id="PTHR43476">
    <property type="entry name" value="3-(3-HYDROXY-PHENYL)PROPIONATE/3-HYDROXYCINNAMIC ACID HYDROXYLASE"/>
    <property type="match status" value="1"/>
</dbReference>
<dbReference type="InterPro" id="IPR036188">
    <property type="entry name" value="FAD/NAD-bd_sf"/>
</dbReference>
<dbReference type="RefSeq" id="WP_097247055.1">
    <property type="nucleotide sequence ID" value="NZ_OBEG01000005.1"/>
</dbReference>
<protein>
    <submittedName>
        <fullName evidence="3">2-polyprenyl-6-methoxyphenol hydroxylase</fullName>
    </submittedName>
</protein>
<dbReference type="Gene3D" id="3.50.50.60">
    <property type="entry name" value="FAD/NAD(P)-binding domain"/>
    <property type="match status" value="2"/>
</dbReference>
<sequence>MIERTGCVVVGGGPAGMTLGLLLARAGVEVTVLEKHADFRRDFRGDTVHPSTLRLLDELGLGERFARIPAGRLRQMRIRIGDTVVVMADFSRIPGRHKHIAMVPQGDFLDLLCAAASEEPTFTLRRDCTVTGLRRDDDGRVTGVDYTDADGGARSLTADLTVGCDGRWSVVRRESGLPVREFEIPMDVWQVRVPKSHIGDGEVFGWFGGGQVAVAMDRGDYQQVAYLIAKGTDEQRRLEDIAAWRSRLGELCGFSERQLAAIRDWDDVAALRTGMDRLRRWYADGVLCIGDAAHTMSPVGGVGVNLAIQDAVATARYLAEPLRRGKLRGTDLARVQRRRSFPAAMVQRSQRAEHDMLIRPALNATLDERRLPAPLRLLRRSAWLRAVTAYLGGIGLRPEHAPPFARRATRSPVP</sequence>
<organism evidence="3 4">
    <name type="scientific">Nocardia amikacinitolerans</name>
    <dbReference type="NCBI Taxonomy" id="756689"/>
    <lineage>
        <taxon>Bacteria</taxon>
        <taxon>Bacillati</taxon>
        <taxon>Actinomycetota</taxon>
        <taxon>Actinomycetes</taxon>
        <taxon>Mycobacteriales</taxon>
        <taxon>Nocardiaceae</taxon>
        <taxon>Nocardia</taxon>
    </lineage>
</organism>
<dbReference type="GO" id="GO:0071949">
    <property type="term" value="F:FAD binding"/>
    <property type="evidence" value="ECO:0007669"/>
    <property type="project" value="InterPro"/>
</dbReference>
<dbReference type="InterPro" id="IPR002938">
    <property type="entry name" value="FAD-bd"/>
</dbReference>
<evidence type="ECO:0000256" key="1">
    <source>
        <dbReference type="ARBA" id="ARBA00023002"/>
    </source>
</evidence>
<dbReference type="NCBIfam" id="NF004833">
    <property type="entry name" value="PRK06185.1-1"/>
    <property type="match status" value="1"/>
</dbReference>
<name>A0A285LT62_9NOCA</name>
<dbReference type="OrthoDB" id="9791689at2"/>
<dbReference type="PANTHER" id="PTHR43476:SF5">
    <property type="entry name" value="FAD-DEPENDENT MONOOXYGENASE"/>
    <property type="match status" value="1"/>
</dbReference>
<dbReference type="EMBL" id="OBEG01000005">
    <property type="protein sequence ID" value="SNY88099.1"/>
    <property type="molecule type" value="Genomic_DNA"/>
</dbReference>
<dbReference type="InterPro" id="IPR050631">
    <property type="entry name" value="PheA/TfdB_FAD_monoxygenase"/>
</dbReference>
<evidence type="ECO:0000259" key="2">
    <source>
        <dbReference type="Pfam" id="PF01494"/>
    </source>
</evidence>
<dbReference type="AlphaFoldDB" id="A0A285LT62"/>
<dbReference type="PRINTS" id="PR00420">
    <property type="entry name" value="RNGMNOXGNASE"/>
</dbReference>
<keyword evidence="1" id="KW-0560">Oxidoreductase</keyword>
<dbReference type="STRING" id="1379680.GCA_001612615_04330"/>
<evidence type="ECO:0000313" key="4">
    <source>
        <dbReference type="Proteomes" id="UP000219565"/>
    </source>
</evidence>
<dbReference type="SUPFAM" id="SSF51905">
    <property type="entry name" value="FAD/NAD(P)-binding domain"/>
    <property type="match status" value="1"/>
</dbReference>
<gene>
    <name evidence="3" type="ORF">SAMN04244553_5061</name>
</gene>
<proteinExistence type="predicted"/>
<keyword evidence="4" id="KW-1185">Reference proteome</keyword>
<evidence type="ECO:0000313" key="3">
    <source>
        <dbReference type="EMBL" id="SNY88099.1"/>
    </source>
</evidence>